<evidence type="ECO:0000256" key="2">
    <source>
        <dbReference type="SAM" id="SignalP"/>
    </source>
</evidence>
<sequence length="340" mass="38063">MLPLLLVFPLLVQLAGAAPTDAASGSPAPTPNPTSSNYRSVWSILGTCALTLIICVWKTSFPNITHEEKQSKVVLYRVALGLVALVTPEITTARAYSEWRRAGEIEEDFRDRGWTRTHGFFALMGGFLLQDGTRRNLLKYKFNLAHLWDGTVVNPNITKEEIRDRSKSDGIGNALFVLQLSWFILQIIARATSDLAITLVEIDTLTLAVLSLPLFFFWWSKPMAVERPHIFYKKTFSSGSTSQDHAFSVNRDLSEWIEEMGPGSPDIKGEQSSIALLLIVWIIFGGLHLIAWDFQFPSQVEKIMWRAASLTLIGAPCIYLLGMALHRLGKFEILRSVIVV</sequence>
<dbReference type="AlphaFoldDB" id="A0A0C9SW51"/>
<dbReference type="HOGENOM" id="CLU_022883_6_1_1"/>
<feature type="transmembrane region" description="Helical" evidence="1">
    <location>
        <begin position="274"/>
        <end position="291"/>
    </location>
</feature>
<keyword evidence="2" id="KW-0732">Signal</keyword>
<dbReference type="OrthoDB" id="9451547at2759"/>
<reference evidence="3 4" key="1">
    <citation type="submission" date="2014-06" db="EMBL/GenBank/DDBJ databases">
        <authorList>
            <consortium name="DOE Joint Genome Institute"/>
            <person name="Kuo A."/>
            <person name="Kohler A."/>
            <person name="Nagy L.G."/>
            <person name="Floudas D."/>
            <person name="Copeland A."/>
            <person name="Barry K.W."/>
            <person name="Cichocki N."/>
            <person name="Veneault-Fourrey C."/>
            <person name="LaButti K."/>
            <person name="Lindquist E.A."/>
            <person name="Lipzen A."/>
            <person name="Lundell T."/>
            <person name="Morin E."/>
            <person name="Murat C."/>
            <person name="Sun H."/>
            <person name="Tunlid A."/>
            <person name="Henrissat B."/>
            <person name="Grigoriev I.V."/>
            <person name="Hibbett D.S."/>
            <person name="Martin F."/>
            <person name="Nordberg H.P."/>
            <person name="Cantor M.N."/>
            <person name="Hua S.X."/>
        </authorList>
    </citation>
    <scope>NUCLEOTIDE SEQUENCE [LARGE SCALE GENOMIC DNA]</scope>
    <source>
        <strain evidence="3 4">ATCC 200175</strain>
    </source>
</reference>
<feature type="transmembrane region" description="Helical" evidence="1">
    <location>
        <begin position="195"/>
        <end position="219"/>
    </location>
</feature>
<keyword evidence="1" id="KW-0812">Transmembrane</keyword>
<feature type="transmembrane region" description="Helical" evidence="1">
    <location>
        <begin position="303"/>
        <end position="325"/>
    </location>
</feature>
<keyword evidence="1" id="KW-1133">Transmembrane helix</keyword>
<feature type="transmembrane region" description="Helical" evidence="1">
    <location>
        <begin position="171"/>
        <end position="189"/>
    </location>
</feature>
<organism evidence="3 4">
    <name type="scientific">Paxillus involutus ATCC 200175</name>
    <dbReference type="NCBI Taxonomy" id="664439"/>
    <lineage>
        <taxon>Eukaryota</taxon>
        <taxon>Fungi</taxon>
        <taxon>Dikarya</taxon>
        <taxon>Basidiomycota</taxon>
        <taxon>Agaricomycotina</taxon>
        <taxon>Agaricomycetes</taxon>
        <taxon>Agaricomycetidae</taxon>
        <taxon>Boletales</taxon>
        <taxon>Paxilineae</taxon>
        <taxon>Paxillaceae</taxon>
        <taxon>Paxillus</taxon>
    </lineage>
</organism>
<evidence type="ECO:0000313" key="3">
    <source>
        <dbReference type="EMBL" id="KIJ06990.1"/>
    </source>
</evidence>
<protein>
    <submittedName>
        <fullName evidence="3">Uncharacterized protein</fullName>
    </submittedName>
</protein>
<feature type="chain" id="PRO_5002203854" evidence="2">
    <location>
        <begin position="18"/>
        <end position="340"/>
    </location>
</feature>
<keyword evidence="4" id="KW-1185">Reference proteome</keyword>
<feature type="transmembrane region" description="Helical" evidence="1">
    <location>
        <begin position="41"/>
        <end position="61"/>
    </location>
</feature>
<evidence type="ECO:0000256" key="1">
    <source>
        <dbReference type="SAM" id="Phobius"/>
    </source>
</evidence>
<gene>
    <name evidence="3" type="ORF">PAXINDRAFT_121317</name>
</gene>
<reference evidence="4" key="2">
    <citation type="submission" date="2015-01" db="EMBL/GenBank/DDBJ databases">
        <title>Evolutionary Origins and Diversification of the Mycorrhizal Mutualists.</title>
        <authorList>
            <consortium name="DOE Joint Genome Institute"/>
            <consortium name="Mycorrhizal Genomics Consortium"/>
            <person name="Kohler A."/>
            <person name="Kuo A."/>
            <person name="Nagy L.G."/>
            <person name="Floudas D."/>
            <person name="Copeland A."/>
            <person name="Barry K.W."/>
            <person name="Cichocki N."/>
            <person name="Veneault-Fourrey C."/>
            <person name="LaButti K."/>
            <person name="Lindquist E.A."/>
            <person name="Lipzen A."/>
            <person name="Lundell T."/>
            <person name="Morin E."/>
            <person name="Murat C."/>
            <person name="Riley R."/>
            <person name="Ohm R."/>
            <person name="Sun H."/>
            <person name="Tunlid A."/>
            <person name="Henrissat B."/>
            <person name="Grigoriev I.V."/>
            <person name="Hibbett D.S."/>
            <person name="Martin F."/>
        </authorList>
    </citation>
    <scope>NUCLEOTIDE SEQUENCE [LARGE SCALE GENOMIC DNA]</scope>
    <source>
        <strain evidence="4">ATCC 200175</strain>
    </source>
</reference>
<dbReference type="PANTHER" id="PTHR35043:SF7">
    <property type="entry name" value="TRANSCRIPTION FACTOR DOMAIN-CONTAINING PROTEIN"/>
    <property type="match status" value="1"/>
</dbReference>
<dbReference type="Proteomes" id="UP000053647">
    <property type="component" value="Unassembled WGS sequence"/>
</dbReference>
<name>A0A0C9SW51_PAXIN</name>
<feature type="non-terminal residue" evidence="3">
    <location>
        <position position="340"/>
    </location>
</feature>
<dbReference type="EMBL" id="KN820063">
    <property type="protein sequence ID" value="KIJ06990.1"/>
    <property type="molecule type" value="Genomic_DNA"/>
</dbReference>
<accession>A0A0C9SW51</accession>
<dbReference type="PANTHER" id="PTHR35043">
    <property type="entry name" value="TRANSCRIPTION FACTOR DOMAIN-CONTAINING PROTEIN"/>
    <property type="match status" value="1"/>
</dbReference>
<evidence type="ECO:0000313" key="4">
    <source>
        <dbReference type="Proteomes" id="UP000053647"/>
    </source>
</evidence>
<feature type="signal peptide" evidence="2">
    <location>
        <begin position="1"/>
        <end position="17"/>
    </location>
</feature>
<keyword evidence="1" id="KW-0472">Membrane</keyword>
<proteinExistence type="predicted"/>